<evidence type="ECO:0000313" key="2">
    <source>
        <dbReference type="Proteomes" id="UP000030655"/>
    </source>
</evidence>
<reference evidence="1 2" key="2">
    <citation type="submission" date="2014-03" db="EMBL/GenBank/DDBJ databases">
        <title>The Genome Sequence of Anncaliia algerae insect isolate PRA339.</title>
        <authorList>
            <consortium name="The Broad Institute Genome Sequencing Platform"/>
            <consortium name="The Broad Institute Genome Sequencing Center for Infectious Disease"/>
            <person name="Cuomo C."/>
            <person name="Becnel J."/>
            <person name="Sanscrainte N."/>
            <person name="Walker B."/>
            <person name="Young S.K."/>
            <person name="Zeng Q."/>
            <person name="Gargeya S."/>
            <person name="Fitzgerald M."/>
            <person name="Haas B."/>
            <person name="Abouelleil A."/>
            <person name="Alvarado L."/>
            <person name="Arachchi H.M."/>
            <person name="Berlin A.M."/>
            <person name="Chapman S.B."/>
            <person name="Dewar J."/>
            <person name="Goldberg J."/>
            <person name="Griggs A."/>
            <person name="Gujja S."/>
            <person name="Hansen M."/>
            <person name="Howarth C."/>
            <person name="Imamovic A."/>
            <person name="Larimer J."/>
            <person name="McCowan C."/>
            <person name="Murphy C."/>
            <person name="Neiman D."/>
            <person name="Pearson M."/>
            <person name="Priest M."/>
            <person name="Roberts A."/>
            <person name="Saif S."/>
            <person name="Shea T."/>
            <person name="Sisk P."/>
            <person name="Sykes S."/>
            <person name="Wortman J."/>
            <person name="Nusbaum C."/>
            <person name="Birren B."/>
        </authorList>
    </citation>
    <scope>NUCLEOTIDE SEQUENCE [LARGE SCALE GENOMIC DNA]</scope>
    <source>
        <strain evidence="1 2">PRA339</strain>
    </source>
</reference>
<evidence type="ECO:0008006" key="3">
    <source>
        <dbReference type="Google" id="ProtNLM"/>
    </source>
</evidence>
<dbReference type="EMBL" id="KK365138">
    <property type="protein sequence ID" value="KCZ81702.1"/>
    <property type="molecule type" value="Genomic_DNA"/>
</dbReference>
<dbReference type="VEuPathDB" id="MicrosporidiaDB:H312_00880"/>
<protein>
    <recommendedName>
        <fullName evidence="3">Pre-rRNA-processing protein TSR2</fullName>
    </recommendedName>
</protein>
<reference evidence="2" key="1">
    <citation type="submission" date="2013-02" db="EMBL/GenBank/DDBJ databases">
        <authorList>
            <consortium name="The Broad Institute Genome Sequencing Platform"/>
            <person name="Cuomo C."/>
            <person name="Becnel J."/>
            <person name="Sanscrainte N."/>
            <person name="Walker B."/>
            <person name="Young S.K."/>
            <person name="Zeng Q."/>
            <person name="Gargeya S."/>
            <person name="Fitzgerald M."/>
            <person name="Haas B."/>
            <person name="Abouelleil A."/>
            <person name="Alvarado L."/>
            <person name="Arachchi H.M."/>
            <person name="Berlin A.M."/>
            <person name="Chapman S.B."/>
            <person name="Dewar J."/>
            <person name="Goldberg J."/>
            <person name="Griggs A."/>
            <person name="Gujja S."/>
            <person name="Hansen M."/>
            <person name="Howarth C."/>
            <person name="Imamovic A."/>
            <person name="Larimer J."/>
            <person name="McCowan C."/>
            <person name="Murphy C."/>
            <person name="Neiman D."/>
            <person name="Pearson M."/>
            <person name="Priest M."/>
            <person name="Roberts A."/>
            <person name="Saif S."/>
            <person name="Shea T."/>
            <person name="Sisk P."/>
            <person name="Sykes S."/>
            <person name="Wortman J."/>
            <person name="Nusbaum C."/>
            <person name="Birren B."/>
        </authorList>
    </citation>
    <scope>NUCLEOTIDE SEQUENCE [LARGE SCALE GENOMIC DNA]</scope>
    <source>
        <strain evidence="2">PRA339</strain>
    </source>
</reference>
<dbReference type="HOGENOM" id="CLU_2049116_0_0_1"/>
<organism evidence="1 2">
    <name type="scientific">Anncaliia algerae PRA339</name>
    <dbReference type="NCBI Taxonomy" id="1288291"/>
    <lineage>
        <taxon>Eukaryota</taxon>
        <taxon>Fungi</taxon>
        <taxon>Fungi incertae sedis</taxon>
        <taxon>Microsporidia</taxon>
        <taxon>Tubulinosematoidea</taxon>
        <taxon>Tubulinosematidae</taxon>
        <taxon>Anncaliia</taxon>
    </lineage>
</organism>
<proteinExistence type="predicted"/>
<evidence type="ECO:0000313" key="1">
    <source>
        <dbReference type="EMBL" id="KCZ81702.1"/>
    </source>
</evidence>
<keyword evidence="2" id="KW-1185">Reference proteome</keyword>
<accession>A0A059F3L8</accession>
<name>A0A059F3L8_9MICR</name>
<sequence>MHASLESRINDALSKWSVIKFIEPHMYQDEIENILNNLVKISIESINRNKSNIPLIKTTISDTFYDFLDDNNIEVDLYSCDGISDIIYELYSEFLLGRCDFYNKVMGIKEVTVPENIESE</sequence>
<gene>
    <name evidence="1" type="ORF">H312_00880</name>
</gene>
<dbReference type="Proteomes" id="UP000030655">
    <property type="component" value="Unassembled WGS sequence"/>
</dbReference>
<dbReference type="AlphaFoldDB" id="A0A059F3L8"/>